<dbReference type="AlphaFoldDB" id="A0A1J5SC27"/>
<name>A0A1J5SC27_9ZZZZ</name>
<keyword evidence="1" id="KW-0812">Transmembrane</keyword>
<feature type="transmembrane region" description="Helical" evidence="1">
    <location>
        <begin position="86"/>
        <end position="105"/>
    </location>
</feature>
<reference evidence="2" key="1">
    <citation type="submission" date="2016-10" db="EMBL/GenBank/DDBJ databases">
        <title>Sequence of Gallionella enrichment culture.</title>
        <authorList>
            <person name="Poehlein A."/>
            <person name="Muehling M."/>
            <person name="Daniel R."/>
        </authorList>
    </citation>
    <scope>NUCLEOTIDE SEQUENCE</scope>
</reference>
<gene>
    <name evidence="2" type="ORF">GALL_120400</name>
</gene>
<evidence type="ECO:0008006" key="3">
    <source>
        <dbReference type="Google" id="ProtNLM"/>
    </source>
</evidence>
<accession>A0A1J5SC27</accession>
<keyword evidence="1" id="KW-1133">Transmembrane helix</keyword>
<feature type="transmembrane region" description="Helical" evidence="1">
    <location>
        <begin position="12"/>
        <end position="33"/>
    </location>
</feature>
<feature type="transmembrane region" description="Helical" evidence="1">
    <location>
        <begin position="45"/>
        <end position="65"/>
    </location>
</feature>
<sequence length="298" mass="34457">MNTNKESEHLRWLIFIGIVGSITFGGYFVLYPQTLFKPGQELFDFGYNLGLAGGLMMLVLLLYPLRKRVRIFQKIGVLPSWFKWHMVLGILGPLTIIFHSTYHVYIPYLHPTGSPNAAVAMLCMLLVSGSGTFGRLFYTKIHHGLYGRQATLKELQSEMELTGEVKSMFSFAPGVERAMEEFRVSSEKYSRESGYNFIQFIRVGLQAFSLSRSLPKELHQAMAAQARQNNFKDAQLANMELLFMNYQEKIRAYLKAVRDAAQFHTYERLFSWWHVFHIPLVYMMVFSAIYHVYAVHAY</sequence>
<feature type="transmembrane region" description="Helical" evidence="1">
    <location>
        <begin position="117"/>
        <end position="138"/>
    </location>
</feature>
<evidence type="ECO:0000313" key="2">
    <source>
        <dbReference type="EMBL" id="OIR05911.1"/>
    </source>
</evidence>
<protein>
    <recommendedName>
        <fullName evidence="3">Pyridine nucleotide-disulfide oxidoreductase</fullName>
    </recommendedName>
</protein>
<comment type="caution">
    <text evidence="2">The sequence shown here is derived from an EMBL/GenBank/DDBJ whole genome shotgun (WGS) entry which is preliminary data.</text>
</comment>
<evidence type="ECO:0000256" key="1">
    <source>
        <dbReference type="SAM" id="Phobius"/>
    </source>
</evidence>
<keyword evidence="1" id="KW-0472">Membrane</keyword>
<proteinExistence type="predicted"/>
<feature type="transmembrane region" description="Helical" evidence="1">
    <location>
        <begin position="272"/>
        <end position="293"/>
    </location>
</feature>
<dbReference type="EMBL" id="MLJW01000047">
    <property type="protein sequence ID" value="OIR05911.1"/>
    <property type="molecule type" value="Genomic_DNA"/>
</dbReference>
<organism evidence="2">
    <name type="scientific">mine drainage metagenome</name>
    <dbReference type="NCBI Taxonomy" id="410659"/>
    <lineage>
        <taxon>unclassified sequences</taxon>
        <taxon>metagenomes</taxon>
        <taxon>ecological metagenomes</taxon>
    </lineage>
</organism>